<gene>
    <name evidence="1" type="ORF">ACH5RR_029478</name>
</gene>
<organism evidence="1 2">
    <name type="scientific">Cinchona calisaya</name>
    <dbReference type="NCBI Taxonomy" id="153742"/>
    <lineage>
        <taxon>Eukaryota</taxon>
        <taxon>Viridiplantae</taxon>
        <taxon>Streptophyta</taxon>
        <taxon>Embryophyta</taxon>
        <taxon>Tracheophyta</taxon>
        <taxon>Spermatophyta</taxon>
        <taxon>Magnoliopsida</taxon>
        <taxon>eudicotyledons</taxon>
        <taxon>Gunneridae</taxon>
        <taxon>Pentapetalae</taxon>
        <taxon>asterids</taxon>
        <taxon>lamiids</taxon>
        <taxon>Gentianales</taxon>
        <taxon>Rubiaceae</taxon>
        <taxon>Cinchonoideae</taxon>
        <taxon>Cinchoneae</taxon>
        <taxon>Cinchona</taxon>
    </lineage>
</organism>
<dbReference type="AlphaFoldDB" id="A0ABD2YW77"/>
<accession>A0ABD2YW77</accession>
<keyword evidence="2" id="KW-1185">Reference proteome</keyword>
<name>A0ABD2YW77_9GENT</name>
<evidence type="ECO:0000313" key="1">
    <source>
        <dbReference type="EMBL" id="KAL3510077.1"/>
    </source>
</evidence>
<sequence>MSTMNASDKRAVRSPVQVEVRLNDEDLAGSDYGQIRDGLHKLCCCIAVAMAASMADQDGWMCCRPPSGGSSCWPLVKRKKMMWCC</sequence>
<protein>
    <submittedName>
        <fullName evidence="1">Uncharacterized protein</fullName>
    </submittedName>
</protein>
<comment type="caution">
    <text evidence="1">The sequence shown here is derived from an EMBL/GenBank/DDBJ whole genome shotgun (WGS) entry which is preliminary data.</text>
</comment>
<dbReference type="Proteomes" id="UP001630127">
    <property type="component" value="Unassembled WGS sequence"/>
</dbReference>
<evidence type="ECO:0000313" key="2">
    <source>
        <dbReference type="Proteomes" id="UP001630127"/>
    </source>
</evidence>
<dbReference type="EMBL" id="JBJUIK010000012">
    <property type="protein sequence ID" value="KAL3510077.1"/>
    <property type="molecule type" value="Genomic_DNA"/>
</dbReference>
<reference evidence="1 2" key="1">
    <citation type="submission" date="2024-11" db="EMBL/GenBank/DDBJ databases">
        <title>A near-complete genome assembly of Cinchona calisaya.</title>
        <authorList>
            <person name="Lian D.C."/>
            <person name="Zhao X.W."/>
            <person name="Wei L."/>
        </authorList>
    </citation>
    <scope>NUCLEOTIDE SEQUENCE [LARGE SCALE GENOMIC DNA]</scope>
    <source>
        <tissue evidence="1">Nenye</tissue>
    </source>
</reference>
<proteinExistence type="predicted"/>